<feature type="region of interest" description="Disordered" evidence="1">
    <location>
        <begin position="40"/>
        <end position="123"/>
    </location>
</feature>
<dbReference type="Proteomes" id="UP001286313">
    <property type="component" value="Unassembled WGS sequence"/>
</dbReference>
<feature type="compositionally biased region" description="Gly residues" evidence="1">
    <location>
        <begin position="105"/>
        <end position="123"/>
    </location>
</feature>
<sequence length="123" mass="13114">MGTGNFVIVVPVLYFSGDCSYVDEAHHQIQPCTQQQWCCPASSLQQQQQQQRGGDQQLAQQPSEANQEEDDDDATSVEPALDFEGFMEEVNFVRRDGVNGDSDGVAGGEASGTGGGGGRAESQ</sequence>
<comment type="caution">
    <text evidence="3">The sequence shown here is derived from an EMBL/GenBank/DDBJ whole genome shotgun (WGS) entry which is preliminary data.</text>
</comment>
<evidence type="ECO:0000313" key="2">
    <source>
        <dbReference type="EMBL" id="KAK3875006.1"/>
    </source>
</evidence>
<keyword evidence="4" id="KW-1185">Reference proteome</keyword>
<evidence type="ECO:0000313" key="3">
    <source>
        <dbReference type="EMBL" id="KAK3879921.1"/>
    </source>
</evidence>
<dbReference type="AlphaFoldDB" id="A0AAE1KN04"/>
<name>A0AAE1KN04_PETCI</name>
<organism evidence="3 4">
    <name type="scientific">Petrolisthes cinctipes</name>
    <name type="common">Flat porcelain crab</name>
    <dbReference type="NCBI Taxonomy" id="88211"/>
    <lineage>
        <taxon>Eukaryota</taxon>
        <taxon>Metazoa</taxon>
        <taxon>Ecdysozoa</taxon>
        <taxon>Arthropoda</taxon>
        <taxon>Crustacea</taxon>
        <taxon>Multicrustacea</taxon>
        <taxon>Malacostraca</taxon>
        <taxon>Eumalacostraca</taxon>
        <taxon>Eucarida</taxon>
        <taxon>Decapoda</taxon>
        <taxon>Pleocyemata</taxon>
        <taxon>Anomura</taxon>
        <taxon>Galatheoidea</taxon>
        <taxon>Porcellanidae</taxon>
        <taxon>Petrolisthes</taxon>
    </lineage>
</organism>
<accession>A0AAE1KN04</accession>
<gene>
    <name evidence="3" type="ORF">Pcinc_015564</name>
    <name evidence="2" type="ORF">Pcinc_020101</name>
</gene>
<dbReference type="EMBL" id="JAWQEG010001378">
    <property type="protein sequence ID" value="KAK3879921.1"/>
    <property type="molecule type" value="Genomic_DNA"/>
</dbReference>
<evidence type="ECO:0000256" key="1">
    <source>
        <dbReference type="SAM" id="MobiDB-lite"/>
    </source>
</evidence>
<feature type="compositionally biased region" description="Low complexity" evidence="1">
    <location>
        <begin position="41"/>
        <end position="61"/>
    </location>
</feature>
<proteinExistence type="predicted"/>
<evidence type="ECO:0000313" key="4">
    <source>
        <dbReference type="Proteomes" id="UP001286313"/>
    </source>
</evidence>
<protein>
    <submittedName>
        <fullName evidence="3">Uncharacterized protein</fullName>
    </submittedName>
</protein>
<dbReference type="EMBL" id="JAWQEG010002023">
    <property type="protein sequence ID" value="KAK3875006.1"/>
    <property type="molecule type" value="Genomic_DNA"/>
</dbReference>
<reference evidence="3" key="1">
    <citation type="submission" date="2023-10" db="EMBL/GenBank/DDBJ databases">
        <title>Genome assemblies of two species of porcelain crab, Petrolisthes cinctipes and Petrolisthes manimaculis (Anomura: Porcellanidae).</title>
        <authorList>
            <person name="Angst P."/>
        </authorList>
    </citation>
    <scope>NUCLEOTIDE SEQUENCE</scope>
    <source>
        <strain evidence="3">PB745_01</strain>
        <tissue evidence="3">Gill</tissue>
    </source>
</reference>
<feature type="compositionally biased region" description="Acidic residues" evidence="1">
    <location>
        <begin position="66"/>
        <end position="75"/>
    </location>
</feature>